<sequence>MSPQVRRFVCGNSSCGWRTFAEQIAGLTWRHGRWTARLRSTLAAIGLATAGRAGARLATVFGVSTSRSRALRLVDELPDLEPSAPPVMGVDEYATREGRDRTAVISGITLRWNSGVVEGHVTRLQMLQRQMFGRAGFALLRKGVLLAS</sequence>
<reference evidence="2" key="1">
    <citation type="journal article" date="2019" name="Int. J. Syst. Evol. Microbiol.">
        <title>The Global Catalogue of Microorganisms (GCM) 10K type strain sequencing project: providing services to taxonomists for standard genome sequencing and annotation.</title>
        <authorList>
            <consortium name="The Broad Institute Genomics Platform"/>
            <consortium name="The Broad Institute Genome Sequencing Center for Infectious Disease"/>
            <person name="Wu L."/>
            <person name="Ma J."/>
        </authorList>
    </citation>
    <scope>NUCLEOTIDE SEQUENCE [LARGE SCALE GENOMIC DNA]</scope>
    <source>
        <strain evidence="2">CGMCC 4.1437</strain>
    </source>
</reference>
<dbReference type="Proteomes" id="UP001595975">
    <property type="component" value="Unassembled WGS sequence"/>
</dbReference>
<organism evidence="1 2">
    <name type="scientific">Kitasatospora misakiensis</name>
    <dbReference type="NCBI Taxonomy" id="67330"/>
    <lineage>
        <taxon>Bacteria</taxon>
        <taxon>Bacillati</taxon>
        <taxon>Actinomycetota</taxon>
        <taxon>Actinomycetes</taxon>
        <taxon>Kitasatosporales</taxon>
        <taxon>Streptomycetaceae</taxon>
        <taxon>Kitasatospora</taxon>
    </lineage>
</organism>
<comment type="caution">
    <text evidence="1">The sequence shown here is derived from an EMBL/GenBank/DDBJ whole genome shotgun (WGS) entry which is preliminary data.</text>
</comment>
<dbReference type="RefSeq" id="WP_380226711.1">
    <property type="nucleotide sequence ID" value="NZ_JBHSOF010000022.1"/>
</dbReference>
<dbReference type="EMBL" id="JBHSOF010000022">
    <property type="protein sequence ID" value="MFC5664971.1"/>
    <property type="molecule type" value="Genomic_DNA"/>
</dbReference>
<proteinExistence type="predicted"/>
<protein>
    <recommendedName>
        <fullName evidence="3">Transposase</fullName>
    </recommendedName>
</protein>
<keyword evidence="2" id="KW-1185">Reference proteome</keyword>
<evidence type="ECO:0008006" key="3">
    <source>
        <dbReference type="Google" id="ProtNLM"/>
    </source>
</evidence>
<accession>A0ABW0X3E8</accession>
<gene>
    <name evidence="1" type="ORF">ACFP3U_18530</name>
</gene>
<evidence type="ECO:0000313" key="2">
    <source>
        <dbReference type="Proteomes" id="UP001595975"/>
    </source>
</evidence>
<dbReference type="PANTHER" id="PTHR33498">
    <property type="entry name" value="TRANSPOSASE FOR INSERTION SEQUENCE ELEMENT IS1557"/>
    <property type="match status" value="1"/>
</dbReference>
<dbReference type="PANTHER" id="PTHR33498:SF1">
    <property type="entry name" value="TRANSPOSASE FOR INSERTION SEQUENCE ELEMENT IS1557"/>
    <property type="match status" value="1"/>
</dbReference>
<dbReference type="InterPro" id="IPR047951">
    <property type="entry name" value="Transpos_ISL3"/>
</dbReference>
<name>A0ABW0X3E8_9ACTN</name>
<evidence type="ECO:0000313" key="1">
    <source>
        <dbReference type="EMBL" id="MFC5664971.1"/>
    </source>
</evidence>